<dbReference type="AlphaFoldDB" id="A0A077LSU2"/>
<reference evidence="1 2" key="1">
    <citation type="journal article" date="2013" name="ISME J.">
        <title>A metabolic model for members of the genus Tetrasphaera involved in enhanced biological phosphorus removal.</title>
        <authorList>
            <person name="Kristiansen R."/>
            <person name="Nguyen H.T.T."/>
            <person name="Saunders A.M."/>
            <person name="Nielsen J.L."/>
            <person name="Wimmer R."/>
            <person name="Le V.Q."/>
            <person name="McIlroy S.J."/>
            <person name="Petrovski S."/>
            <person name="Seviour R.J."/>
            <person name="Calteau A."/>
            <person name="Nielsen K.L."/>
            <person name="Nielsen P.H."/>
        </authorList>
    </citation>
    <scope>NUCLEOTIDE SEQUENCE [LARGE SCALE GENOMIC DNA]</scope>
    <source>
        <strain evidence="1 2">T1-X7</strain>
    </source>
</reference>
<sequence length="179" mass="18683">MSGSRVTFVGDAMAAVVAGVIEVRSHIGQPPVIVGGLAVLSRLSTPYRATTDLDVVDRMRSGLRQLDVLRAATDAKTIEPAAVELATPYGPVKVDVLEVRQVEIDHPSDDPGDRLHAAAHAWANDTATDLTMEVILPGGAAIEVTAPVAEPGPLVAMKLQAVMNRSVEKQAPTCSTSSG</sequence>
<comment type="caution">
    <text evidence="1">The sequence shown here is derived from an EMBL/GenBank/DDBJ whole genome shotgun (WGS) entry which is preliminary data.</text>
</comment>
<dbReference type="EMBL" id="CAJB01000001">
    <property type="protein sequence ID" value="CCH75926.1"/>
    <property type="molecule type" value="Genomic_DNA"/>
</dbReference>
<dbReference type="Proteomes" id="UP000035721">
    <property type="component" value="Unassembled WGS sequence"/>
</dbReference>
<protein>
    <submittedName>
        <fullName evidence="1">Uncharacterized protein</fullName>
    </submittedName>
</protein>
<accession>A0A077LSU2</accession>
<gene>
    <name evidence="1" type="ORF">BN12_10073</name>
</gene>
<keyword evidence="2" id="KW-1185">Reference proteome</keyword>
<evidence type="ECO:0000313" key="2">
    <source>
        <dbReference type="Proteomes" id="UP000035721"/>
    </source>
</evidence>
<name>A0A077LSU2_9MICO</name>
<organism evidence="1 2">
    <name type="scientific">Nostocoides japonicum T1-X7</name>
    <dbReference type="NCBI Taxonomy" id="1194083"/>
    <lineage>
        <taxon>Bacteria</taxon>
        <taxon>Bacillati</taxon>
        <taxon>Actinomycetota</taxon>
        <taxon>Actinomycetes</taxon>
        <taxon>Micrococcales</taxon>
        <taxon>Intrasporangiaceae</taxon>
        <taxon>Nostocoides</taxon>
    </lineage>
</organism>
<evidence type="ECO:0000313" key="1">
    <source>
        <dbReference type="EMBL" id="CCH75926.1"/>
    </source>
</evidence>
<proteinExistence type="predicted"/>
<dbReference type="STRING" id="1194083.BN12_10073"/>